<dbReference type="SUPFAM" id="SSF51215">
    <property type="entry name" value="Regulatory protein AraC"/>
    <property type="match status" value="1"/>
</dbReference>
<reference evidence="6" key="2">
    <citation type="submission" date="2015-10" db="EMBL/GenBank/DDBJ databases">
        <title>Improved Draft Genome Sequence of Clostridium pasteurianum Strain ATCC 6013 (DSM 525) Using a Hybrid Next-Generation Sequencing Approach.</title>
        <authorList>
            <person name="Pyne M.E."/>
            <person name="Utturkar S.M."/>
            <person name="Brown S.D."/>
            <person name="Moo-Young M."/>
            <person name="Chung D.A."/>
            <person name="Chou P.C."/>
        </authorList>
    </citation>
    <scope>NUCLEOTIDE SEQUENCE</scope>
    <source>
        <strain evidence="6">ATCC 6013</strain>
    </source>
</reference>
<dbReference type="Gene3D" id="1.10.10.60">
    <property type="entry name" value="Homeodomain-like"/>
    <property type="match status" value="2"/>
</dbReference>
<keyword evidence="8" id="KW-1185">Reference proteome</keyword>
<dbReference type="PANTHER" id="PTHR43280:SF28">
    <property type="entry name" value="HTH-TYPE TRANSCRIPTIONAL ACTIVATOR RHAS"/>
    <property type="match status" value="1"/>
</dbReference>
<dbReference type="InterPro" id="IPR037923">
    <property type="entry name" value="HTH-like"/>
</dbReference>
<evidence type="ECO:0000259" key="4">
    <source>
        <dbReference type="PROSITE" id="PS01124"/>
    </source>
</evidence>
<dbReference type="GO" id="GO:0003700">
    <property type="term" value="F:DNA-binding transcription factor activity"/>
    <property type="evidence" value="ECO:0007669"/>
    <property type="project" value="InterPro"/>
</dbReference>
<organism evidence="5 8">
    <name type="scientific">Clostridium pasteurianum DSM 525 = ATCC 6013</name>
    <dbReference type="NCBI Taxonomy" id="1262449"/>
    <lineage>
        <taxon>Bacteria</taxon>
        <taxon>Bacillati</taxon>
        <taxon>Bacillota</taxon>
        <taxon>Clostridia</taxon>
        <taxon>Eubacteriales</taxon>
        <taxon>Clostridiaceae</taxon>
        <taxon>Clostridium</taxon>
    </lineage>
</organism>
<evidence type="ECO:0000313" key="8">
    <source>
        <dbReference type="Proteomes" id="UP000030905"/>
    </source>
</evidence>
<accession>A0A0H3IY76</accession>
<dbReference type="KEGG" id="cpat:CLPA_c03560"/>
<sequence length="293" mass="34721">MMHRKDLKEGVKHGNISFPLACYKWNCNKEFLVKLHWHDEAELVFFQKGQFFVNINMKEYKITAPAFMFINSGDIHSIISGENCQETAVVFNLNMLSFEHFDGIQYHIIRPLIEKKIQFPQFILSKDDILTDIKKIYMKIIKESKHSKLSSFLLVKSYIYQLIALLYESKKFCYFDDVKEEDNYKIANIKKILSYIQHNFSKKISTNDMAKLLGMNPQYFCRYFKKLAGKTSTEYINEIRIEKASELLSETERKILDIALSCGYDNIGYFIKRFKEIKYITPSEYRNQIKKSK</sequence>
<dbReference type="Pfam" id="PF02311">
    <property type="entry name" value="AraC_binding"/>
    <property type="match status" value="1"/>
</dbReference>
<dbReference type="KEGG" id="cpae:CPAST_c03560"/>
<keyword evidence="2" id="KW-0238">DNA-binding</keyword>
<dbReference type="eggNOG" id="COG2207">
    <property type="taxonomic scope" value="Bacteria"/>
</dbReference>
<dbReference type="SUPFAM" id="SSF46689">
    <property type="entry name" value="Homeodomain-like"/>
    <property type="match status" value="2"/>
</dbReference>
<dbReference type="PATRIC" id="fig|1262449.7.peg.337"/>
<dbReference type="Pfam" id="PF12833">
    <property type="entry name" value="HTH_18"/>
    <property type="match status" value="1"/>
</dbReference>
<dbReference type="PRINTS" id="PR00032">
    <property type="entry name" value="HTHARAC"/>
</dbReference>
<dbReference type="eggNOG" id="COG0662">
    <property type="taxonomic scope" value="Bacteria"/>
</dbReference>
<proteinExistence type="predicted"/>
<dbReference type="Gene3D" id="2.60.120.10">
    <property type="entry name" value="Jelly Rolls"/>
    <property type="match status" value="1"/>
</dbReference>
<evidence type="ECO:0000313" key="6">
    <source>
        <dbReference type="EMBL" id="KRU13544.1"/>
    </source>
</evidence>
<dbReference type="EMBL" id="CP009268">
    <property type="protein sequence ID" value="AJA50444.1"/>
    <property type="molecule type" value="Genomic_DNA"/>
</dbReference>
<dbReference type="Proteomes" id="UP000030905">
    <property type="component" value="Chromosome"/>
</dbReference>
<protein>
    <submittedName>
        <fullName evidence="5">AraC family transcriptional regulator</fullName>
    </submittedName>
    <submittedName>
        <fullName evidence="6">Transcriptional regulator, AraC family</fullName>
    </submittedName>
</protein>
<reference evidence="6 7" key="3">
    <citation type="journal article" name="Genome Announc.">
        <title>Improved Draft Genome Sequence of Clostridium pasteurianum Strain ATCC 6013 (DSM 525) Using a Hybrid Next-Generation Sequencing Approach.</title>
        <authorList>
            <person name="Pyne M.E."/>
            <person name="Utturkar S."/>
            <person name="Brown S.D."/>
            <person name="Moo-Young M."/>
            <person name="Chung D.A."/>
            <person name="Chou C.P."/>
        </authorList>
    </citation>
    <scope>NUCLEOTIDE SEQUENCE [LARGE SCALE GENOMIC DNA]</scope>
    <source>
        <strain evidence="6 7">ATCC 6013</strain>
    </source>
</reference>
<evidence type="ECO:0000256" key="2">
    <source>
        <dbReference type="ARBA" id="ARBA00023125"/>
    </source>
</evidence>
<dbReference type="CDD" id="cd02208">
    <property type="entry name" value="cupin_RmlC-like"/>
    <property type="match status" value="1"/>
</dbReference>
<dbReference type="InterPro" id="IPR020449">
    <property type="entry name" value="Tscrpt_reg_AraC-type_HTH"/>
</dbReference>
<name>A0A0H3IY76_CLOPA</name>
<evidence type="ECO:0000313" key="7">
    <source>
        <dbReference type="Proteomes" id="UP000028042"/>
    </source>
</evidence>
<dbReference type="GO" id="GO:0043565">
    <property type="term" value="F:sequence-specific DNA binding"/>
    <property type="evidence" value="ECO:0007669"/>
    <property type="project" value="InterPro"/>
</dbReference>
<feature type="domain" description="HTH araC/xylS-type" evidence="4">
    <location>
        <begin position="190"/>
        <end position="288"/>
    </location>
</feature>
<dbReference type="Proteomes" id="UP000028042">
    <property type="component" value="Unassembled WGS sequence"/>
</dbReference>
<evidence type="ECO:0000256" key="3">
    <source>
        <dbReference type="ARBA" id="ARBA00023163"/>
    </source>
</evidence>
<dbReference type="PROSITE" id="PS01124">
    <property type="entry name" value="HTH_ARAC_FAMILY_2"/>
    <property type="match status" value="1"/>
</dbReference>
<dbReference type="InterPro" id="IPR014710">
    <property type="entry name" value="RmlC-like_jellyroll"/>
</dbReference>
<dbReference type="PANTHER" id="PTHR43280">
    <property type="entry name" value="ARAC-FAMILY TRANSCRIPTIONAL REGULATOR"/>
    <property type="match status" value="1"/>
</dbReference>
<evidence type="ECO:0000256" key="1">
    <source>
        <dbReference type="ARBA" id="ARBA00023015"/>
    </source>
</evidence>
<gene>
    <name evidence="5" type="ORF">CLPA_c03560</name>
    <name evidence="6" type="ORF">CP6013_02792</name>
</gene>
<evidence type="ECO:0000313" key="5">
    <source>
        <dbReference type="EMBL" id="AJA50444.1"/>
    </source>
</evidence>
<dbReference type="GeneID" id="93072600"/>
<dbReference type="InterPro" id="IPR003313">
    <property type="entry name" value="AraC-bd"/>
</dbReference>
<dbReference type="InterPro" id="IPR009057">
    <property type="entry name" value="Homeodomain-like_sf"/>
</dbReference>
<keyword evidence="3" id="KW-0804">Transcription</keyword>
<dbReference type="AlphaFoldDB" id="A0A0H3IY76"/>
<dbReference type="SMART" id="SM00342">
    <property type="entry name" value="HTH_ARAC"/>
    <property type="match status" value="1"/>
</dbReference>
<dbReference type="RefSeq" id="WP_143756627.1">
    <property type="nucleotide sequence ID" value="NZ_ANZB01000001.1"/>
</dbReference>
<dbReference type="InterPro" id="IPR018060">
    <property type="entry name" value="HTH_AraC"/>
</dbReference>
<keyword evidence="1" id="KW-0805">Transcription regulation</keyword>
<reference evidence="5 8" key="1">
    <citation type="journal article" date="2015" name="Genome Announc.">
        <title>Complete Genome Sequence of the Nitrogen-Fixing and Solvent-Producing Clostridium pasteurianum DSM 525.</title>
        <authorList>
            <person name="Poehlein A."/>
            <person name="Grosse-Honebrink A."/>
            <person name="Zhang Y."/>
            <person name="Minton N.P."/>
            <person name="Daniel R."/>
        </authorList>
    </citation>
    <scope>NUCLEOTIDE SEQUENCE [LARGE SCALE GENOMIC DNA]</scope>
    <source>
        <strain evidence="5">DSM 525</strain>
        <strain evidence="8">DSM 525 / ATCC 6013</strain>
    </source>
</reference>
<dbReference type="EMBL" id="JPGY02000001">
    <property type="protein sequence ID" value="KRU13544.1"/>
    <property type="molecule type" value="Genomic_DNA"/>
</dbReference>